<evidence type="ECO:0000313" key="3">
    <source>
        <dbReference type="EMBL" id="OQE19918.1"/>
    </source>
</evidence>
<organism evidence="3 4">
    <name type="scientific">Penicillium steckii</name>
    <dbReference type="NCBI Taxonomy" id="303698"/>
    <lineage>
        <taxon>Eukaryota</taxon>
        <taxon>Fungi</taxon>
        <taxon>Dikarya</taxon>
        <taxon>Ascomycota</taxon>
        <taxon>Pezizomycotina</taxon>
        <taxon>Eurotiomycetes</taxon>
        <taxon>Eurotiomycetidae</taxon>
        <taxon>Eurotiales</taxon>
        <taxon>Aspergillaceae</taxon>
        <taxon>Penicillium</taxon>
    </lineage>
</organism>
<evidence type="ECO:0000313" key="4">
    <source>
        <dbReference type="Proteomes" id="UP000191285"/>
    </source>
</evidence>
<reference evidence="4" key="1">
    <citation type="journal article" date="2017" name="Nat. Microbiol.">
        <title>Global analysis of biosynthetic gene clusters reveals vast potential of secondary metabolite production in Penicillium species.</title>
        <authorList>
            <person name="Nielsen J.C."/>
            <person name="Grijseels S."/>
            <person name="Prigent S."/>
            <person name="Ji B."/>
            <person name="Dainat J."/>
            <person name="Nielsen K.F."/>
            <person name="Frisvad J.C."/>
            <person name="Workman M."/>
            <person name="Nielsen J."/>
        </authorList>
    </citation>
    <scope>NUCLEOTIDE SEQUENCE [LARGE SCALE GENOMIC DNA]</scope>
    <source>
        <strain evidence="4">IBT 24891</strain>
    </source>
</reference>
<proteinExistence type="predicted"/>
<feature type="region of interest" description="Disordered" evidence="1">
    <location>
        <begin position="488"/>
        <end position="571"/>
    </location>
</feature>
<feature type="region of interest" description="Disordered" evidence="1">
    <location>
        <begin position="141"/>
        <end position="273"/>
    </location>
</feature>
<keyword evidence="2" id="KW-0472">Membrane</keyword>
<comment type="caution">
    <text evidence="3">The sequence shown here is derived from an EMBL/GenBank/DDBJ whole genome shotgun (WGS) entry which is preliminary data.</text>
</comment>
<dbReference type="Proteomes" id="UP000191285">
    <property type="component" value="Unassembled WGS sequence"/>
</dbReference>
<gene>
    <name evidence="3" type="ORF">PENSTE_c014G06213</name>
</gene>
<keyword evidence="2" id="KW-0812">Transmembrane</keyword>
<sequence length="571" mass="63085">MSSIYGQYICTLGHIQGEKFEGSASDWYIQALHWFPQKLLETTFDRAAALVDLQSDLSNGGTRSNPLPSYAPVAFQQVFVLFFARETLGHLPHHPSYIPNTSAAVIDMAMDYFKNRRRSSQIMQTPNPVLSSEDEAFLQQVVSQQEHTPRSAGPVVSNDGKPTEPVAESPAQPGLGETAQDVPLPASPAEEFSKELGEEARETTDTPDTQSEPPKQPETKPTDKKKKRWTAMFWKKDPDSKKKKNSSDDDKPNPDSTTAPKSTSNGEGPEVKKDEEDMKDILEHLNLAAENNKVFSMSDETQELLKKFKLIFKDLINGVPTAYHDLEMLLTNGNRQLQDTYTKLPGPMQKLIEKLPEKWTETLAPEMIAVASERASKSGVNIENVGKAAAAAEKMGLNVPSLKELVSKPAAIIGMLRSIMTFLRARFPAVLGMNVLWSLALFILLFVLWYCHKRGREVRLENERLVTEDEINKLNEENPESSIRATETLTTTAPSGASPEEIREGVKKVEAARAEPGDVTAVSSPQSGTGEVENVRPGPVPTRSKSRLSIFGRTSKQPVEQSSNISPYPGT</sequence>
<feature type="compositionally biased region" description="Basic and acidic residues" evidence="1">
    <location>
        <begin position="234"/>
        <end position="253"/>
    </location>
</feature>
<evidence type="ECO:0000256" key="1">
    <source>
        <dbReference type="SAM" id="MobiDB-lite"/>
    </source>
</evidence>
<feature type="transmembrane region" description="Helical" evidence="2">
    <location>
        <begin position="427"/>
        <end position="451"/>
    </location>
</feature>
<feature type="compositionally biased region" description="Basic and acidic residues" evidence="1">
    <location>
        <begin position="500"/>
        <end position="516"/>
    </location>
</feature>
<keyword evidence="4" id="KW-1185">Reference proteome</keyword>
<evidence type="ECO:0000256" key="2">
    <source>
        <dbReference type="SAM" id="Phobius"/>
    </source>
</evidence>
<name>A0A1V6T0P3_9EURO</name>
<feature type="compositionally biased region" description="Basic and acidic residues" evidence="1">
    <location>
        <begin position="191"/>
        <end position="204"/>
    </location>
</feature>
<feature type="compositionally biased region" description="Polar residues" evidence="1">
    <location>
        <begin position="552"/>
        <end position="571"/>
    </location>
</feature>
<feature type="compositionally biased region" description="Polar residues" evidence="1">
    <location>
        <begin position="257"/>
        <end position="266"/>
    </location>
</feature>
<dbReference type="OrthoDB" id="5398191at2759"/>
<accession>A0A1V6T0P3</accession>
<dbReference type="EMBL" id="MLKD01000014">
    <property type="protein sequence ID" value="OQE19918.1"/>
    <property type="molecule type" value="Genomic_DNA"/>
</dbReference>
<keyword evidence="2" id="KW-1133">Transmembrane helix</keyword>
<protein>
    <submittedName>
        <fullName evidence="3">Uncharacterized protein</fullName>
    </submittedName>
</protein>
<dbReference type="AlphaFoldDB" id="A0A1V6T0P3"/>